<gene>
    <name evidence="2" type="ORF">OVN521_LOCUS48468</name>
</gene>
<dbReference type="Gene3D" id="2.60.120.200">
    <property type="match status" value="1"/>
</dbReference>
<sequence>MPTSSIGSCFSFWYHMYGSIGSLNIYVNGVKSKQPLWVWGLQGNQGNKWL</sequence>
<dbReference type="SUPFAM" id="SSF49899">
    <property type="entry name" value="Concanavalin A-like lectins/glucanases"/>
    <property type="match status" value="1"/>
</dbReference>
<accession>A0A821IJZ0</accession>
<dbReference type="InterPro" id="IPR013320">
    <property type="entry name" value="ConA-like_dom_sf"/>
</dbReference>
<dbReference type="EMBL" id="CAJOBG010101024">
    <property type="protein sequence ID" value="CAF4703082.1"/>
    <property type="molecule type" value="Genomic_DNA"/>
</dbReference>
<keyword evidence="3" id="KW-1185">Reference proteome</keyword>
<evidence type="ECO:0000313" key="3">
    <source>
        <dbReference type="Proteomes" id="UP000663866"/>
    </source>
</evidence>
<comment type="caution">
    <text evidence="2">The sequence shown here is derived from an EMBL/GenBank/DDBJ whole genome shotgun (WGS) entry which is preliminary data.</text>
</comment>
<dbReference type="Proteomes" id="UP000663866">
    <property type="component" value="Unassembled WGS sequence"/>
</dbReference>
<feature type="non-terminal residue" evidence="2">
    <location>
        <position position="1"/>
    </location>
</feature>
<organism evidence="2 3">
    <name type="scientific">Rotaria magnacalcarata</name>
    <dbReference type="NCBI Taxonomy" id="392030"/>
    <lineage>
        <taxon>Eukaryota</taxon>
        <taxon>Metazoa</taxon>
        <taxon>Spiralia</taxon>
        <taxon>Gnathifera</taxon>
        <taxon>Rotifera</taxon>
        <taxon>Eurotatoria</taxon>
        <taxon>Bdelloidea</taxon>
        <taxon>Philodinida</taxon>
        <taxon>Philodinidae</taxon>
        <taxon>Rotaria</taxon>
    </lineage>
</organism>
<proteinExistence type="predicted"/>
<name>A0A821IJZ0_9BILA</name>
<dbReference type="AlphaFoldDB" id="A0A821IJZ0"/>
<dbReference type="PROSITE" id="PS50060">
    <property type="entry name" value="MAM_2"/>
    <property type="match status" value="1"/>
</dbReference>
<dbReference type="PANTHER" id="PTHR23282:SF101">
    <property type="entry name" value="MAM DOMAIN-CONTAINING PROTEIN"/>
    <property type="match status" value="1"/>
</dbReference>
<dbReference type="InterPro" id="IPR051560">
    <property type="entry name" value="MAM_domain-containing"/>
</dbReference>
<dbReference type="GO" id="GO:0016020">
    <property type="term" value="C:membrane"/>
    <property type="evidence" value="ECO:0007669"/>
    <property type="project" value="InterPro"/>
</dbReference>
<feature type="domain" description="MAM" evidence="1">
    <location>
        <begin position="1"/>
        <end position="50"/>
    </location>
</feature>
<evidence type="ECO:0000313" key="2">
    <source>
        <dbReference type="EMBL" id="CAF4703082.1"/>
    </source>
</evidence>
<reference evidence="2" key="1">
    <citation type="submission" date="2021-02" db="EMBL/GenBank/DDBJ databases">
        <authorList>
            <person name="Nowell W R."/>
        </authorList>
    </citation>
    <scope>NUCLEOTIDE SEQUENCE</scope>
</reference>
<evidence type="ECO:0000259" key="1">
    <source>
        <dbReference type="PROSITE" id="PS50060"/>
    </source>
</evidence>
<dbReference type="InterPro" id="IPR000998">
    <property type="entry name" value="MAM_dom"/>
</dbReference>
<protein>
    <recommendedName>
        <fullName evidence="1">MAM domain-containing protein</fullName>
    </recommendedName>
</protein>
<dbReference type="Pfam" id="PF00629">
    <property type="entry name" value="MAM"/>
    <property type="match status" value="1"/>
</dbReference>
<dbReference type="PANTHER" id="PTHR23282">
    <property type="entry name" value="APICAL ENDOSOMAL GLYCOPROTEIN PRECURSOR"/>
    <property type="match status" value="1"/>
</dbReference>